<evidence type="ECO:0008006" key="4">
    <source>
        <dbReference type="Google" id="ProtNLM"/>
    </source>
</evidence>
<organism evidence="2 3">
    <name type="scientific">Coccomyxa subellipsoidea</name>
    <dbReference type="NCBI Taxonomy" id="248742"/>
    <lineage>
        <taxon>Eukaryota</taxon>
        <taxon>Viridiplantae</taxon>
        <taxon>Chlorophyta</taxon>
        <taxon>core chlorophytes</taxon>
        <taxon>Trebouxiophyceae</taxon>
        <taxon>Trebouxiophyceae incertae sedis</taxon>
        <taxon>Coccomyxaceae</taxon>
        <taxon>Coccomyxa</taxon>
    </lineage>
</organism>
<evidence type="ECO:0000313" key="2">
    <source>
        <dbReference type="EMBL" id="KAK9908051.1"/>
    </source>
</evidence>
<comment type="caution">
    <text evidence="2">The sequence shown here is derived from an EMBL/GenBank/DDBJ whole genome shotgun (WGS) entry which is preliminary data.</text>
</comment>
<gene>
    <name evidence="2" type="ORF">WJX75_002163</name>
</gene>
<feature type="region of interest" description="Disordered" evidence="1">
    <location>
        <begin position="1"/>
        <end position="27"/>
    </location>
</feature>
<keyword evidence="3" id="KW-1185">Reference proteome</keyword>
<dbReference type="Proteomes" id="UP001491310">
    <property type="component" value="Unassembled WGS sequence"/>
</dbReference>
<protein>
    <recommendedName>
        <fullName evidence="4">BZIP domain-containing protein</fullName>
    </recommendedName>
</protein>
<feature type="region of interest" description="Disordered" evidence="1">
    <location>
        <begin position="318"/>
        <end position="339"/>
    </location>
</feature>
<name>A0ABR2YMD4_9CHLO</name>
<feature type="compositionally biased region" description="Basic residues" evidence="1">
    <location>
        <begin position="10"/>
        <end position="22"/>
    </location>
</feature>
<sequence>MADARERGLRQKAYRQREKKRQRAMERKQEALSVRVAALQLERDQLQRAVHFATCDSQDSSKAASCKPTSTGDDKVVVTFCFGEATPQMQLTKGEVRSMTVYVMADVWKALVQKMSVSLPKVDAAPSDARLLQAVKDTVREAVDYLWALVLYHPTLLRVINTCSTEAPNEALPSCTNSRDWPAILACMQLTKKQGEQLLTCRRTILHDVSALIAEWDRQWAELQDMEDRSEGTLTNHMQLTGLTERLRTDVHPLHTCRAFYQSYAWMRTSPNPLEAKLMASYEVLSPVQVARYLVACYPMGPDTLSLMNFLAQKGGEPSAGDVMQDARPETAAGAQDMSDSFGSSLDWRDMLNGWPVDEWPELTNGMHK</sequence>
<reference evidence="2 3" key="1">
    <citation type="journal article" date="2024" name="Nat. Commun.">
        <title>Phylogenomics reveals the evolutionary origins of lichenization in chlorophyte algae.</title>
        <authorList>
            <person name="Puginier C."/>
            <person name="Libourel C."/>
            <person name="Otte J."/>
            <person name="Skaloud P."/>
            <person name="Haon M."/>
            <person name="Grisel S."/>
            <person name="Petersen M."/>
            <person name="Berrin J.G."/>
            <person name="Delaux P.M."/>
            <person name="Dal Grande F."/>
            <person name="Keller J."/>
        </authorList>
    </citation>
    <scope>NUCLEOTIDE SEQUENCE [LARGE SCALE GENOMIC DNA]</scope>
    <source>
        <strain evidence="2 3">SAG 216-7</strain>
    </source>
</reference>
<proteinExistence type="predicted"/>
<dbReference type="CDD" id="cd14686">
    <property type="entry name" value="bZIP"/>
    <property type="match status" value="1"/>
</dbReference>
<dbReference type="EMBL" id="JALJOT010000008">
    <property type="protein sequence ID" value="KAK9908051.1"/>
    <property type="molecule type" value="Genomic_DNA"/>
</dbReference>
<evidence type="ECO:0000256" key="1">
    <source>
        <dbReference type="SAM" id="MobiDB-lite"/>
    </source>
</evidence>
<accession>A0ABR2YMD4</accession>
<evidence type="ECO:0000313" key="3">
    <source>
        <dbReference type="Proteomes" id="UP001491310"/>
    </source>
</evidence>